<protein>
    <recommendedName>
        <fullName evidence="3">KGK family protein</fullName>
    </recommendedName>
</protein>
<accession>A0A2A2TNK7</accession>
<keyword evidence="2" id="KW-1185">Reference proteome</keyword>
<dbReference type="OrthoDB" id="454733at2"/>
<proteinExistence type="predicted"/>
<dbReference type="EMBL" id="NTFS01000039">
    <property type="protein sequence ID" value="PAX59708.1"/>
    <property type="molecule type" value="Genomic_DNA"/>
</dbReference>
<evidence type="ECO:0000313" key="1">
    <source>
        <dbReference type="EMBL" id="PAX59708.1"/>
    </source>
</evidence>
<comment type="caution">
    <text evidence="1">The sequence shown here is derived from an EMBL/GenBank/DDBJ whole genome shotgun (WGS) entry which is preliminary data.</text>
</comment>
<evidence type="ECO:0000313" key="2">
    <source>
        <dbReference type="Proteomes" id="UP000218238"/>
    </source>
</evidence>
<reference evidence="1 2" key="1">
    <citation type="submission" date="2017-08" db="EMBL/GenBank/DDBJ databases">
        <title>Draft genome sequence of filamentous cyanobacterium Calothrix elsteri CCALA 953.</title>
        <authorList>
            <person name="Gagunashvili A.N."/>
            <person name="Elster J."/>
            <person name="Andresson O.S."/>
        </authorList>
    </citation>
    <scope>NUCLEOTIDE SEQUENCE [LARGE SCALE GENOMIC DNA]</scope>
    <source>
        <strain evidence="1 2">CCALA 953</strain>
    </source>
</reference>
<organism evidence="1 2">
    <name type="scientific">Brunnivagina elsteri CCALA 953</name>
    <dbReference type="NCBI Taxonomy" id="987040"/>
    <lineage>
        <taxon>Bacteria</taxon>
        <taxon>Bacillati</taxon>
        <taxon>Cyanobacteriota</taxon>
        <taxon>Cyanophyceae</taxon>
        <taxon>Nostocales</taxon>
        <taxon>Calotrichaceae</taxon>
        <taxon>Brunnivagina</taxon>
    </lineage>
</organism>
<gene>
    <name evidence="1" type="ORF">CK510_05770</name>
</gene>
<dbReference type="RefSeq" id="WP_095720781.1">
    <property type="nucleotide sequence ID" value="NZ_NTFS01000039.1"/>
</dbReference>
<sequence>MIDKFELLECNDEDVISFDDELSKFSDFKTDINHILLKKMQSFFHNGDGCNNSITERFQQLSPTSFGNCNITLNLSSPRDGEACEILRLGSHKWQKGKLRFNAFIPIPIANHQQSQHSNIEFTLEFAPNIPESPLDDLRQIINNQNNEKNTTN</sequence>
<name>A0A2A2TNK7_9CYAN</name>
<evidence type="ECO:0008006" key="3">
    <source>
        <dbReference type="Google" id="ProtNLM"/>
    </source>
</evidence>
<dbReference type="AlphaFoldDB" id="A0A2A2TNK7"/>
<dbReference type="Pfam" id="PF08872">
    <property type="entry name" value="KGK"/>
    <property type="match status" value="1"/>
</dbReference>
<dbReference type="Proteomes" id="UP000218238">
    <property type="component" value="Unassembled WGS sequence"/>
</dbReference>
<dbReference type="InterPro" id="IPR014971">
    <property type="entry name" value="KGK"/>
</dbReference>